<reference evidence="2" key="1">
    <citation type="journal article" date="2018" name="Nat. Plants">
        <title>Whole-genome landscape of Medicago truncatula symbiotic genes.</title>
        <authorList>
            <person name="Pecrix Y."/>
            <person name="Gamas P."/>
            <person name="Carrere S."/>
        </authorList>
    </citation>
    <scope>NUCLEOTIDE SEQUENCE</scope>
    <source>
        <tissue evidence="2">Leaves</tissue>
    </source>
</reference>
<proteinExistence type="predicted"/>
<keyword evidence="1" id="KW-1133">Transmembrane helix</keyword>
<name>A0A396HUL6_MEDTR</name>
<organism evidence="2">
    <name type="scientific">Medicago truncatula</name>
    <name type="common">Barrel medic</name>
    <name type="synonym">Medicago tribuloides</name>
    <dbReference type="NCBI Taxonomy" id="3880"/>
    <lineage>
        <taxon>Eukaryota</taxon>
        <taxon>Viridiplantae</taxon>
        <taxon>Streptophyta</taxon>
        <taxon>Embryophyta</taxon>
        <taxon>Tracheophyta</taxon>
        <taxon>Spermatophyta</taxon>
        <taxon>Magnoliopsida</taxon>
        <taxon>eudicotyledons</taxon>
        <taxon>Gunneridae</taxon>
        <taxon>Pentapetalae</taxon>
        <taxon>rosids</taxon>
        <taxon>fabids</taxon>
        <taxon>Fabales</taxon>
        <taxon>Fabaceae</taxon>
        <taxon>Papilionoideae</taxon>
        <taxon>50 kb inversion clade</taxon>
        <taxon>NPAAA clade</taxon>
        <taxon>Hologalegina</taxon>
        <taxon>IRL clade</taxon>
        <taxon>Trifolieae</taxon>
        <taxon>Medicago</taxon>
    </lineage>
</organism>
<feature type="transmembrane region" description="Helical" evidence="1">
    <location>
        <begin position="69"/>
        <end position="89"/>
    </location>
</feature>
<evidence type="ECO:0008006" key="3">
    <source>
        <dbReference type="Google" id="ProtNLM"/>
    </source>
</evidence>
<sequence length="115" mass="12875">MSGLHGGINILFPACGSSSPSPPFARFFRHRPWISSPPVAFLTWLDLFWLLLLTVVGLVRLLVVKTEEVATMCKVLGSGLFILVLSFGARSWLFRFRRLQVVASHSSTFNYPSSY</sequence>
<evidence type="ECO:0000313" key="2">
    <source>
        <dbReference type="EMBL" id="RHN55664.1"/>
    </source>
</evidence>
<comment type="caution">
    <text evidence="2">The sequence shown here is derived from an EMBL/GenBank/DDBJ whole genome shotgun (WGS) entry which is preliminary data.</text>
</comment>
<gene>
    <name evidence="2" type="ORF">MtrunA17_Chr5g0420381</name>
</gene>
<dbReference type="AlphaFoldDB" id="A0A396HUL6"/>
<dbReference type="EMBL" id="PSQE01000005">
    <property type="protein sequence ID" value="RHN55664.1"/>
    <property type="molecule type" value="Genomic_DNA"/>
</dbReference>
<dbReference type="Proteomes" id="UP000265566">
    <property type="component" value="Chromosome 5"/>
</dbReference>
<evidence type="ECO:0000256" key="1">
    <source>
        <dbReference type="SAM" id="Phobius"/>
    </source>
</evidence>
<accession>A0A396HUL6</accession>
<feature type="transmembrane region" description="Helical" evidence="1">
    <location>
        <begin position="39"/>
        <end position="63"/>
    </location>
</feature>
<protein>
    <recommendedName>
        <fullName evidence="3">Transmembrane protein</fullName>
    </recommendedName>
</protein>
<keyword evidence="1" id="KW-0472">Membrane</keyword>
<dbReference type="Gramene" id="rna30882">
    <property type="protein sequence ID" value="RHN55664.1"/>
    <property type="gene ID" value="gene30882"/>
</dbReference>
<keyword evidence="1" id="KW-0812">Transmembrane</keyword>